<evidence type="ECO:0000256" key="3">
    <source>
        <dbReference type="ARBA" id="ARBA00022643"/>
    </source>
</evidence>
<evidence type="ECO:0000256" key="4">
    <source>
        <dbReference type="ARBA" id="ARBA00023002"/>
    </source>
</evidence>
<dbReference type="PANTHER" id="PTHR43425:SF2">
    <property type="entry name" value="OXYGEN-INSENSITIVE NADPH NITROREDUCTASE"/>
    <property type="match status" value="1"/>
</dbReference>
<dbReference type="InterPro" id="IPR000415">
    <property type="entry name" value="Nitroreductase-like"/>
</dbReference>
<dbReference type="PANTHER" id="PTHR43425">
    <property type="entry name" value="OXYGEN-INSENSITIVE NADPH NITROREDUCTASE"/>
    <property type="match status" value="1"/>
</dbReference>
<evidence type="ECO:0000256" key="2">
    <source>
        <dbReference type="ARBA" id="ARBA00022630"/>
    </source>
</evidence>
<evidence type="ECO:0000313" key="7">
    <source>
        <dbReference type="Proteomes" id="UP000193719"/>
    </source>
</evidence>
<dbReference type="CDD" id="cd02146">
    <property type="entry name" value="NfsA-like"/>
    <property type="match status" value="1"/>
</dbReference>
<dbReference type="Pfam" id="PF00881">
    <property type="entry name" value="Nitroreductase"/>
    <property type="match status" value="1"/>
</dbReference>
<proteinExistence type="inferred from homology"/>
<comment type="caution">
    <text evidence="6">The sequence shown here is derived from an EMBL/GenBank/DDBJ whole genome shotgun (WGS) entry which is preliminary data.</text>
</comment>
<keyword evidence="4" id="KW-0560">Oxidoreductase</keyword>
<dbReference type="EMBL" id="MCFH01000047">
    <property type="protein sequence ID" value="ORX44157.1"/>
    <property type="molecule type" value="Genomic_DNA"/>
</dbReference>
<dbReference type="InterPro" id="IPR016446">
    <property type="entry name" value="Flavin_OxRdtase_Frp"/>
</dbReference>
<organism evidence="6 7">
    <name type="scientific">Piromyces finnis</name>
    <dbReference type="NCBI Taxonomy" id="1754191"/>
    <lineage>
        <taxon>Eukaryota</taxon>
        <taxon>Fungi</taxon>
        <taxon>Fungi incertae sedis</taxon>
        <taxon>Chytridiomycota</taxon>
        <taxon>Chytridiomycota incertae sedis</taxon>
        <taxon>Neocallimastigomycetes</taxon>
        <taxon>Neocallimastigales</taxon>
        <taxon>Neocallimastigaceae</taxon>
        <taxon>Piromyces</taxon>
    </lineage>
</organism>
<evidence type="ECO:0000259" key="5">
    <source>
        <dbReference type="Pfam" id="PF00881"/>
    </source>
</evidence>
<reference evidence="6 7" key="1">
    <citation type="submission" date="2016-08" db="EMBL/GenBank/DDBJ databases">
        <title>Genomes of anaerobic fungi encode conserved fungal cellulosomes for biomass hydrolysis.</title>
        <authorList>
            <consortium name="DOE Joint Genome Institute"/>
            <person name="Haitjema C.H."/>
            <person name="Gilmore S.P."/>
            <person name="Henske J.K."/>
            <person name="Solomon K.V."/>
            <person name="De Groot R."/>
            <person name="Kuo A."/>
            <person name="Mondo S.J."/>
            <person name="Salamov A.A."/>
            <person name="Labutti K."/>
            <person name="Zhao Z."/>
            <person name="Chiniquy J."/>
            <person name="Barry K."/>
            <person name="Brewer H.M."/>
            <person name="Purvine S.O."/>
            <person name="Wright A.T."/>
            <person name="Boxma B."/>
            <person name="Van Alen T."/>
            <person name="Hackstein J.H."/>
            <person name="Baker S.E."/>
            <person name="Grigoriev I.V."/>
            <person name="O'Malley M.A."/>
        </authorList>
    </citation>
    <scope>NUCLEOTIDE SEQUENCE [LARGE SCALE GENOMIC DNA]</scope>
    <source>
        <strain evidence="7">finn</strain>
    </source>
</reference>
<dbReference type="AlphaFoldDB" id="A0A1Y1V0Q3"/>
<keyword evidence="3" id="KW-0288">FMN</keyword>
<feature type="domain" description="Nitroreductase" evidence="5">
    <location>
        <begin position="10"/>
        <end position="168"/>
    </location>
</feature>
<keyword evidence="7" id="KW-1185">Reference proteome</keyword>
<accession>A0A1Y1V0Q3</accession>
<protein>
    <submittedName>
        <fullName evidence="6">Oxygen-insensitive NADPH nitroreductase</fullName>
    </submittedName>
</protein>
<gene>
    <name evidence="6" type="ORF">BCR36DRAFT_130004</name>
</gene>
<dbReference type="InterPro" id="IPR029479">
    <property type="entry name" value="Nitroreductase"/>
</dbReference>
<evidence type="ECO:0000256" key="1">
    <source>
        <dbReference type="ARBA" id="ARBA00008366"/>
    </source>
</evidence>
<comment type="similarity">
    <text evidence="1">Belongs to the flavin oxidoreductase frp family.</text>
</comment>
<dbReference type="SUPFAM" id="SSF55469">
    <property type="entry name" value="FMN-dependent nitroreductase-like"/>
    <property type="match status" value="1"/>
</dbReference>
<dbReference type="OrthoDB" id="2094932at2759"/>
<reference evidence="6 7" key="2">
    <citation type="submission" date="2016-08" db="EMBL/GenBank/DDBJ databases">
        <title>Pervasive Adenine N6-methylation of Active Genes in Fungi.</title>
        <authorList>
            <consortium name="DOE Joint Genome Institute"/>
            <person name="Mondo S.J."/>
            <person name="Dannebaum R.O."/>
            <person name="Kuo R.C."/>
            <person name="Labutti K."/>
            <person name="Haridas S."/>
            <person name="Kuo A."/>
            <person name="Salamov A."/>
            <person name="Ahrendt S.R."/>
            <person name="Lipzen A."/>
            <person name="Sullivan W."/>
            <person name="Andreopoulos W.B."/>
            <person name="Clum A."/>
            <person name="Lindquist E."/>
            <person name="Daum C."/>
            <person name="Ramamoorthy G.K."/>
            <person name="Gryganskyi A."/>
            <person name="Culley D."/>
            <person name="Magnuson J.K."/>
            <person name="James T.Y."/>
            <person name="O'Malley M.A."/>
            <person name="Stajich J.E."/>
            <person name="Spatafora J.W."/>
            <person name="Visel A."/>
            <person name="Grigoriev I.V."/>
        </authorList>
    </citation>
    <scope>NUCLEOTIDE SEQUENCE [LARGE SCALE GENOMIC DNA]</scope>
    <source>
        <strain evidence="7">finn</strain>
    </source>
</reference>
<dbReference type="Gene3D" id="3.40.109.10">
    <property type="entry name" value="NADH Oxidase"/>
    <property type="match status" value="1"/>
</dbReference>
<dbReference type="PIRSF" id="PIRSF005426">
    <property type="entry name" value="Frp"/>
    <property type="match status" value="1"/>
</dbReference>
<dbReference type="GO" id="GO:0016491">
    <property type="term" value="F:oxidoreductase activity"/>
    <property type="evidence" value="ECO:0007669"/>
    <property type="project" value="UniProtKB-KW"/>
</dbReference>
<keyword evidence="2" id="KW-0285">Flavoprotein</keyword>
<evidence type="ECO:0000313" key="6">
    <source>
        <dbReference type="EMBL" id="ORX44157.1"/>
    </source>
</evidence>
<name>A0A1Y1V0Q3_9FUNG</name>
<sequence length="256" mass="29102">MNPVIESLFKHHSIRKYKDQPLEDEKLQLILKAAQAAPNWCNAQHMSIIVVKDKANKEKLAELSLNQPYVAQCSVFLVFCADFYRTNYMFEKNGVSAEQAQKFMEQLDTLFVCGHEPAIAMQNAIVAAESMGLGTVPIGLIRKNSLALVKELNLPKHVIPMIGLCVGYPDHDPDMKPRLPTSAVCFDEKYDTAKSKSGVDEFDVSYNEYLVSRDANNRDENWSKGLAEKYMQFYGLYEDDYELLKQQGFISIDKKN</sequence>
<dbReference type="Proteomes" id="UP000193719">
    <property type="component" value="Unassembled WGS sequence"/>
</dbReference>